<protein>
    <submittedName>
        <fullName evidence="2">Uncharacterized protein</fullName>
    </submittedName>
</protein>
<dbReference type="AlphaFoldDB" id="A0AAD6YEZ6"/>
<dbReference type="EMBL" id="JARJCW010000022">
    <property type="protein sequence ID" value="KAJ7213159.1"/>
    <property type="molecule type" value="Genomic_DNA"/>
</dbReference>
<gene>
    <name evidence="2" type="ORF">GGX14DRAFT_620375</name>
</gene>
<feature type="compositionally biased region" description="Basic residues" evidence="1">
    <location>
        <begin position="205"/>
        <end position="219"/>
    </location>
</feature>
<name>A0AAD6YEZ6_9AGAR</name>
<evidence type="ECO:0000313" key="2">
    <source>
        <dbReference type="EMBL" id="KAJ7213159.1"/>
    </source>
</evidence>
<accession>A0AAD6YEZ6</accession>
<evidence type="ECO:0000313" key="3">
    <source>
        <dbReference type="Proteomes" id="UP001219525"/>
    </source>
</evidence>
<sequence length="260" mass="27263">MKLRSVYHAWTIPPSCAAARGVAGAGRQRRHGRASKPRAGWCRTAAANNETEPLHAHGNVRQGGGTGRRQAVTAARGVARQRGTSPGSRSGTACVGGGTARGVATRQRSSGRRKRAPALPRCPVSVRGRRRRAGRCNAAAGARCRVAAAAGDSTARGVARRRRQSVRGRWRGTGRCNAAAQARCSAAAARTLPRACAGSGAARGVARRRHRRVARRRQQAGRCKAVGEARYGAAAAAVVESEPAHAPASVHGRWRSMGRC</sequence>
<keyword evidence="3" id="KW-1185">Reference proteome</keyword>
<evidence type="ECO:0000256" key="1">
    <source>
        <dbReference type="SAM" id="MobiDB-lite"/>
    </source>
</evidence>
<dbReference type="Proteomes" id="UP001219525">
    <property type="component" value="Unassembled WGS sequence"/>
</dbReference>
<organism evidence="2 3">
    <name type="scientific">Mycena pura</name>
    <dbReference type="NCBI Taxonomy" id="153505"/>
    <lineage>
        <taxon>Eukaryota</taxon>
        <taxon>Fungi</taxon>
        <taxon>Dikarya</taxon>
        <taxon>Basidiomycota</taxon>
        <taxon>Agaricomycotina</taxon>
        <taxon>Agaricomycetes</taxon>
        <taxon>Agaricomycetidae</taxon>
        <taxon>Agaricales</taxon>
        <taxon>Marasmiineae</taxon>
        <taxon>Mycenaceae</taxon>
        <taxon>Mycena</taxon>
    </lineage>
</organism>
<feature type="region of interest" description="Disordered" evidence="1">
    <location>
        <begin position="54"/>
        <end position="120"/>
    </location>
</feature>
<comment type="caution">
    <text evidence="2">The sequence shown here is derived from an EMBL/GenBank/DDBJ whole genome shotgun (WGS) entry which is preliminary data.</text>
</comment>
<feature type="compositionally biased region" description="Polar residues" evidence="1">
    <location>
        <begin position="82"/>
        <end position="91"/>
    </location>
</feature>
<feature type="non-terminal residue" evidence="2">
    <location>
        <position position="260"/>
    </location>
</feature>
<feature type="region of interest" description="Disordered" evidence="1">
    <location>
        <begin position="198"/>
        <end position="220"/>
    </location>
</feature>
<proteinExistence type="predicted"/>
<reference evidence="2" key="1">
    <citation type="submission" date="2023-03" db="EMBL/GenBank/DDBJ databases">
        <title>Massive genome expansion in bonnet fungi (Mycena s.s.) driven by repeated elements and novel gene families across ecological guilds.</title>
        <authorList>
            <consortium name="Lawrence Berkeley National Laboratory"/>
            <person name="Harder C.B."/>
            <person name="Miyauchi S."/>
            <person name="Viragh M."/>
            <person name="Kuo A."/>
            <person name="Thoen E."/>
            <person name="Andreopoulos B."/>
            <person name="Lu D."/>
            <person name="Skrede I."/>
            <person name="Drula E."/>
            <person name="Henrissat B."/>
            <person name="Morin E."/>
            <person name="Kohler A."/>
            <person name="Barry K."/>
            <person name="LaButti K."/>
            <person name="Morin E."/>
            <person name="Salamov A."/>
            <person name="Lipzen A."/>
            <person name="Mereny Z."/>
            <person name="Hegedus B."/>
            <person name="Baldrian P."/>
            <person name="Stursova M."/>
            <person name="Weitz H."/>
            <person name="Taylor A."/>
            <person name="Grigoriev I.V."/>
            <person name="Nagy L.G."/>
            <person name="Martin F."/>
            <person name="Kauserud H."/>
        </authorList>
    </citation>
    <scope>NUCLEOTIDE SEQUENCE</scope>
    <source>
        <strain evidence="2">9144</strain>
    </source>
</reference>